<protein>
    <recommendedName>
        <fullName evidence="7">UNC93-like protein MFSD11</fullName>
    </recommendedName>
    <alternativeName>
        <fullName evidence="8">Major facilitator superfamily domain-containing protein 11</fullName>
    </alternativeName>
</protein>
<keyword evidence="6" id="KW-0325">Glycoprotein</keyword>
<reference evidence="10" key="1">
    <citation type="submission" date="2022-01" db="UniProtKB">
        <authorList>
            <consortium name="EnsemblMetazoa"/>
        </authorList>
    </citation>
    <scope>IDENTIFICATION</scope>
</reference>
<feature type="transmembrane region" description="Helical" evidence="9">
    <location>
        <begin position="228"/>
        <end position="247"/>
    </location>
</feature>
<dbReference type="GO" id="GO:0016020">
    <property type="term" value="C:membrane"/>
    <property type="evidence" value="ECO:0007669"/>
    <property type="project" value="UniProtKB-SubCell"/>
</dbReference>
<dbReference type="GeneID" id="106670642"/>
<feature type="transmembrane region" description="Helical" evidence="9">
    <location>
        <begin position="399"/>
        <end position="418"/>
    </location>
</feature>
<evidence type="ECO:0000256" key="7">
    <source>
        <dbReference type="ARBA" id="ARBA00040302"/>
    </source>
</evidence>
<dbReference type="OMA" id="TICQTEA"/>
<feature type="transmembrane region" description="Helical" evidence="9">
    <location>
        <begin position="338"/>
        <end position="363"/>
    </location>
</feature>
<feature type="transmembrane region" description="Helical" evidence="9">
    <location>
        <begin position="375"/>
        <end position="393"/>
    </location>
</feature>
<evidence type="ECO:0000256" key="6">
    <source>
        <dbReference type="ARBA" id="ARBA00023180"/>
    </source>
</evidence>
<keyword evidence="11" id="KW-1185">Reference proteome</keyword>
<dbReference type="Proteomes" id="UP000494040">
    <property type="component" value="Unassembled WGS sequence"/>
</dbReference>
<feature type="transmembrane region" description="Helical" evidence="9">
    <location>
        <begin position="142"/>
        <end position="163"/>
    </location>
</feature>
<feature type="transmembrane region" description="Helical" evidence="9">
    <location>
        <begin position="12"/>
        <end position="30"/>
    </location>
</feature>
<dbReference type="KEGG" id="clec:106670642"/>
<feature type="transmembrane region" description="Helical" evidence="9">
    <location>
        <begin position="50"/>
        <end position="70"/>
    </location>
</feature>
<proteinExistence type="inferred from homology"/>
<dbReference type="InterPro" id="IPR010291">
    <property type="entry name" value="Ion_channel_UNC-93"/>
</dbReference>
<evidence type="ECO:0000256" key="1">
    <source>
        <dbReference type="ARBA" id="ARBA00004141"/>
    </source>
</evidence>
<evidence type="ECO:0000256" key="5">
    <source>
        <dbReference type="ARBA" id="ARBA00023136"/>
    </source>
</evidence>
<dbReference type="PANTHER" id="PTHR23294:SF0">
    <property type="entry name" value="UNC93-LIKE PROTEIN MFSD11"/>
    <property type="match status" value="1"/>
</dbReference>
<dbReference type="EnsemblMetazoa" id="XM_014401158.2">
    <property type="protein sequence ID" value="XP_014256644.1"/>
    <property type="gene ID" value="LOC106670642"/>
</dbReference>
<evidence type="ECO:0000256" key="4">
    <source>
        <dbReference type="ARBA" id="ARBA00022989"/>
    </source>
</evidence>
<accession>A0A8I6S5T9</accession>
<keyword evidence="4 9" id="KW-1133">Transmembrane helix</keyword>
<comment type="subcellular location">
    <subcellularLocation>
        <location evidence="1">Membrane</location>
        <topology evidence="1">Multi-pass membrane protein</topology>
    </subcellularLocation>
</comment>
<feature type="transmembrane region" description="Helical" evidence="9">
    <location>
        <begin position="175"/>
        <end position="194"/>
    </location>
</feature>
<dbReference type="Gene3D" id="1.20.1250.20">
    <property type="entry name" value="MFS general substrate transporter like domains"/>
    <property type="match status" value="1"/>
</dbReference>
<evidence type="ECO:0000256" key="2">
    <source>
        <dbReference type="ARBA" id="ARBA00009172"/>
    </source>
</evidence>
<feature type="transmembrane region" description="Helical" evidence="9">
    <location>
        <begin position="103"/>
        <end position="121"/>
    </location>
</feature>
<feature type="transmembrane region" description="Helical" evidence="9">
    <location>
        <begin position="77"/>
        <end position="97"/>
    </location>
</feature>
<keyword evidence="5 9" id="KW-0472">Membrane</keyword>
<evidence type="ECO:0000313" key="10">
    <source>
        <dbReference type="EnsemblMetazoa" id="XP_014256644.1"/>
    </source>
</evidence>
<comment type="similarity">
    <text evidence="2">Belongs to the unc-93 family.</text>
</comment>
<sequence length="436" mass="48175">MFFNKVTYEVLKTVHLGFSFLLLFSADFTFNNLMPTMYKRISFENPSFSIDGFTGLGGLYFVYGITLWLAPSINSVIGPRMGMVIGAVFITFHISIVEFELVWLIYLGILFSGFGGSILWVGEGNYIVLNSKNINVTRHVCIFWVLYTGSMIVGNLYMTLHLHNATDLDRETRALLLRILTGIGLVSAVSMCFLRTPTAVEEHKIINEGPLKTLVQTFKLYLTPEMRLLFLTFIYAGFQQSFGWSIYETCVGFTKSFGPRATELVPLSGLTYGVGNSLGGAFHMIIAKKVIIKCQRGLIICVSGVLQIIALFLTFLNLPNESVFGPTSQVSVIEPSVGLALGCGFILGFGDSCINTQIFSLLAHIHPDHSANTSALYKFTKCMAMAGFFFIGISLGLHYQILVIVVMAIGGSIAFFLVDYKTCSRIKNYPVCADQS</sequence>
<name>A0A8I6S5T9_CIMLE</name>
<dbReference type="SUPFAM" id="SSF103473">
    <property type="entry name" value="MFS general substrate transporter"/>
    <property type="match status" value="1"/>
</dbReference>
<evidence type="ECO:0000256" key="8">
    <source>
        <dbReference type="ARBA" id="ARBA00041910"/>
    </source>
</evidence>
<dbReference type="InterPro" id="IPR036259">
    <property type="entry name" value="MFS_trans_sf"/>
</dbReference>
<feature type="transmembrane region" description="Helical" evidence="9">
    <location>
        <begin position="267"/>
        <end position="286"/>
    </location>
</feature>
<evidence type="ECO:0000256" key="9">
    <source>
        <dbReference type="SAM" id="Phobius"/>
    </source>
</evidence>
<dbReference type="OrthoDB" id="6615005at2759"/>
<organism evidence="10 11">
    <name type="scientific">Cimex lectularius</name>
    <name type="common">Bed bug</name>
    <name type="synonym">Acanthia lectularia</name>
    <dbReference type="NCBI Taxonomy" id="79782"/>
    <lineage>
        <taxon>Eukaryota</taxon>
        <taxon>Metazoa</taxon>
        <taxon>Ecdysozoa</taxon>
        <taxon>Arthropoda</taxon>
        <taxon>Hexapoda</taxon>
        <taxon>Insecta</taxon>
        <taxon>Pterygota</taxon>
        <taxon>Neoptera</taxon>
        <taxon>Paraneoptera</taxon>
        <taxon>Hemiptera</taxon>
        <taxon>Heteroptera</taxon>
        <taxon>Panheteroptera</taxon>
        <taxon>Cimicomorpha</taxon>
        <taxon>Cimicidae</taxon>
        <taxon>Cimex</taxon>
    </lineage>
</organism>
<keyword evidence="3 9" id="KW-0812">Transmembrane</keyword>
<dbReference type="AlphaFoldDB" id="A0A8I6S5T9"/>
<dbReference type="InterPro" id="IPR051617">
    <property type="entry name" value="UNC-93-like_regulator"/>
</dbReference>
<evidence type="ECO:0000256" key="3">
    <source>
        <dbReference type="ARBA" id="ARBA00022692"/>
    </source>
</evidence>
<dbReference type="PANTHER" id="PTHR23294">
    <property type="entry name" value="ET TRANSLATION PRODUCT-RELATED"/>
    <property type="match status" value="1"/>
</dbReference>
<feature type="transmembrane region" description="Helical" evidence="9">
    <location>
        <begin position="298"/>
        <end position="318"/>
    </location>
</feature>
<dbReference type="Pfam" id="PF05978">
    <property type="entry name" value="UNC-93"/>
    <property type="match status" value="1"/>
</dbReference>
<evidence type="ECO:0000313" key="11">
    <source>
        <dbReference type="Proteomes" id="UP000494040"/>
    </source>
</evidence>
<dbReference type="RefSeq" id="XP_014256644.1">
    <property type="nucleotide sequence ID" value="XM_014401158.2"/>
</dbReference>